<dbReference type="SUPFAM" id="SSF52058">
    <property type="entry name" value="L domain-like"/>
    <property type="match status" value="1"/>
</dbReference>
<feature type="domain" description="Cadherin-like beta-sandwich-like" evidence="1">
    <location>
        <begin position="479"/>
        <end position="556"/>
    </location>
</feature>
<dbReference type="PANTHER" id="PTHR45661:SF3">
    <property type="entry name" value="IG-LIKE DOMAIN-CONTAINING PROTEIN"/>
    <property type="match status" value="1"/>
</dbReference>
<dbReference type="PANTHER" id="PTHR45661">
    <property type="entry name" value="SURFACE ANTIGEN"/>
    <property type="match status" value="1"/>
</dbReference>
<protein>
    <recommendedName>
        <fullName evidence="1">Cadherin-like beta-sandwich-like domain-containing protein</fullName>
    </recommendedName>
</protein>
<evidence type="ECO:0000259" key="1">
    <source>
        <dbReference type="Pfam" id="PF12733"/>
    </source>
</evidence>
<gene>
    <name evidence="2" type="ORF">SDC9_40065</name>
</gene>
<dbReference type="InterPro" id="IPR032675">
    <property type="entry name" value="LRR_dom_sf"/>
</dbReference>
<proteinExistence type="predicted"/>
<dbReference type="Pfam" id="PF13306">
    <property type="entry name" value="LRR_5"/>
    <property type="match status" value="2"/>
</dbReference>
<dbReference type="EMBL" id="VSSQ01000408">
    <property type="protein sequence ID" value="MPL93917.1"/>
    <property type="molecule type" value="Genomic_DNA"/>
</dbReference>
<sequence length="639" mass="70898">MKAIRSLLFVACMAIATNAHALINTFPYVNEITTAEDVADWTLSGCYFSTSYNGCLAFYKNTDYCILPELDGDYMSIKATVDNGSDFKVYVTTEDGNTDNLIGNLSSVALNIPYGTKFIKIRTTRNSYYVYLKDITITNSKLNPDTQWMVGDDIVATWEWNTLVLSGSGAMYNKNSADQYPYHGKNFEKLIVEEGITSIGNYAFSDRAGLKTIQLPQSLVSIGDNAFYNNTNLKDISLPESLKSIRNYAFYGCSGPTSLYIPDATETIGDYAFYKMDNLDYVLIGTGLKSLGNYAFYDCDKLKTLRYTATDCQTFGSEYYPVFKQCGWLQTIIFGENVETIPPYMFCGLESQFNLYHQQGQKVSGYEDRGDIAIPPTIKKIGKGAFIGVSMDILSIPSSVETIGAEAFRGCGGLDKIYCDNVTPPTLEGNLVFHDINKGVCLLIVPSEAYENYSRTNQWRDFVFIVEPSYFTASIKRMSINSQELDGFKSDKYVYSYTVPYEVDRVSVYAEAESIGSTITGTGAFDLNIGLNVFVISITAPDGVTSNSYSIAITRQDTGSGIDDLQAGSRLNFNSLVTDGYLKLFDFDENRPVEIFDCSGNKLMSVTGNDKLLNVSSCPNGLYIIRNGKEVGKFIIQKK</sequence>
<dbReference type="InterPro" id="IPR025883">
    <property type="entry name" value="Cadherin-like_domain"/>
</dbReference>
<organism evidence="2">
    <name type="scientific">bioreactor metagenome</name>
    <dbReference type="NCBI Taxonomy" id="1076179"/>
    <lineage>
        <taxon>unclassified sequences</taxon>
        <taxon>metagenomes</taxon>
        <taxon>ecological metagenomes</taxon>
    </lineage>
</organism>
<dbReference type="InterPro" id="IPR026906">
    <property type="entry name" value="LRR_5"/>
</dbReference>
<name>A0A644VRL5_9ZZZZ</name>
<dbReference type="Pfam" id="PF12733">
    <property type="entry name" value="Cadherin-like"/>
    <property type="match status" value="1"/>
</dbReference>
<dbReference type="InterPro" id="IPR053139">
    <property type="entry name" value="Surface_bspA-like"/>
</dbReference>
<accession>A0A644VRL5</accession>
<evidence type="ECO:0000313" key="2">
    <source>
        <dbReference type="EMBL" id="MPL93917.1"/>
    </source>
</evidence>
<comment type="caution">
    <text evidence="2">The sequence shown here is derived from an EMBL/GenBank/DDBJ whole genome shotgun (WGS) entry which is preliminary data.</text>
</comment>
<dbReference type="AlphaFoldDB" id="A0A644VRL5"/>
<reference evidence="2" key="1">
    <citation type="submission" date="2019-08" db="EMBL/GenBank/DDBJ databases">
        <authorList>
            <person name="Kucharzyk K."/>
            <person name="Murdoch R.W."/>
            <person name="Higgins S."/>
            <person name="Loffler F."/>
        </authorList>
    </citation>
    <scope>NUCLEOTIDE SEQUENCE</scope>
</reference>
<dbReference type="Gene3D" id="3.40.50.12480">
    <property type="match status" value="1"/>
</dbReference>
<dbReference type="Gene3D" id="3.80.10.10">
    <property type="entry name" value="Ribonuclease Inhibitor"/>
    <property type="match status" value="1"/>
</dbReference>